<feature type="chain" id="PRO_5011670785" description="Phage protein" evidence="1">
    <location>
        <begin position="22"/>
        <end position="146"/>
    </location>
</feature>
<keyword evidence="3" id="KW-1185">Reference proteome</keyword>
<dbReference type="EMBL" id="FOVR01000003">
    <property type="protein sequence ID" value="SFO05886.1"/>
    <property type="molecule type" value="Genomic_DNA"/>
</dbReference>
<evidence type="ECO:0008006" key="4">
    <source>
        <dbReference type="Google" id="ProtNLM"/>
    </source>
</evidence>
<dbReference type="OrthoDB" id="8101198at2"/>
<accession>A0A1I5E382</accession>
<name>A0A1I5E382_9HYPH</name>
<evidence type="ECO:0000313" key="2">
    <source>
        <dbReference type="EMBL" id="SFO05886.1"/>
    </source>
</evidence>
<dbReference type="AlphaFoldDB" id="A0A1I5E382"/>
<protein>
    <recommendedName>
        <fullName evidence="4">Phage protein</fullName>
    </recommendedName>
</protein>
<organism evidence="2 3">
    <name type="scientific">Cohaesibacter marisflavi</name>
    <dbReference type="NCBI Taxonomy" id="655353"/>
    <lineage>
        <taxon>Bacteria</taxon>
        <taxon>Pseudomonadati</taxon>
        <taxon>Pseudomonadota</taxon>
        <taxon>Alphaproteobacteria</taxon>
        <taxon>Hyphomicrobiales</taxon>
        <taxon>Cohaesibacteraceae</taxon>
    </lineage>
</organism>
<evidence type="ECO:0000313" key="3">
    <source>
        <dbReference type="Proteomes" id="UP000199236"/>
    </source>
</evidence>
<keyword evidence="1" id="KW-0732">Signal</keyword>
<proteinExistence type="predicted"/>
<reference evidence="2 3" key="1">
    <citation type="submission" date="2016-10" db="EMBL/GenBank/DDBJ databases">
        <authorList>
            <person name="de Groot N.N."/>
        </authorList>
    </citation>
    <scope>NUCLEOTIDE SEQUENCE [LARGE SCALE GENOMIC DNA]</scope>
    <source>
        <strain evidence="2 3">CGMCC 1.9157</strain>
    </source>
</reference>
<gene>
    <name evidence="2" type="ORF">SAMN04488056_1034</name>
</gene>
<evidence type="ECO:0000256" key="1">
    <source>
        <dbReference type="SAM" id="SignalP"/>
    </source>
</evidence>
<dbReference type="STRING" id="655353.SAMN04488056_1034"/>
<dbReference type="RefSeq" id="WP_090070466.1">
    <property type="nucleotide sequence ID" value="NZ_FOVR01000003.1"/>
</dbReference>
<feature type="signal peptide" evidence="1">
    <location>
        <begin position="1"/>
        <end position="21"/>
    </location>
</feature>
<sequence>MCAIVGAIVGAAASVMQGAMAAQSANAQAAVYDRQAQMERDRGEYEAGLQDKALTRTLGKNRATALANGLALVGTPADVITDNAVEGALDVQAIRYGAEVNATNYEMQADVSRMQGRQAMAGGVFGAISPIIKGVSQTFMGGGAYA</sequence>
<dbReference type="Proteomes" id="UP000199236">
    <property type="component" value="Unassembled WGS sequence"/>
</dbReference>